<feature type="region of interest" description="Disordered" evidence="5">
    <location>
        <begin position="128"/>
        <end position="153"/>
    </location>
</feature>
<evidence type="ECO:0000256" key="3">
    <source>
        <dbReference type="ARBA" id="ARBA00023002"/>
    </source>
</evidence>
<evidence type="ECO:0000313" key="7">
    <source>
        <dbReference type="Proteomes" id="UP001432161"/>
    </source>
</evidence>
<dbReference type="InterPro" id="IPR036188">
    <property type="entry name" value="FAD/NAD-bd_sf"/>
</dbReference>
<dbReference type="EMBL" id="CP108330">
    <property type="protein sequence ID" value="WUR36138.1"/>
    <property type="molecule type" value="Genomic_DNA"/>
</dbReference>
<keyword evidence="1" id="KW-0285">Flavoprotein</keyword>
<gene>
    <name evidence="6" type="ORF">OHN36_02570</name>
</gene>
<protein>
    <submittedName>
        <fullName evidence="6">Uncharacterized protein</fullName>
    </submittedName>
</protein>
<keyword evidence="2" id="KW-0274">FAD</keyword>
<reference evidence="6" key="1">
    <citation type="submission" date="2022-10" db="EMBL/GenBank/DDBJ databases">
        <title>The complete genomes of actinobacterial strains from the NBC collection.</title>
        <authorList>
            <person name="Joergensen T.S."/>
            <person name="Alvarez Arevalo M."/>
            <person name="Sterndorff E.B."/>
            <person name="Faurdal D."/>
            <person name="Vuksanovic O."/>
            <person name="Mourched A.-S."/>
            <person name="Charusanti P."/>
            <person name="Shaw S."/>
            <person name="Blin K."/>
            <person name="Weber T."/>
        </authorList>
    </citation>
    <scope>NUCLEOTIDE SEQUENCE</scope>
    <source>
        <strain evidence="6">NBC_00489</strain>
    </source>
</reference>
<dbReference type="Proteomes" id="UP001432161">
    <property type="component" value="Chromosome"/>
</dbReference>
<evidence type="ECO:0000256" key="5">
    <source>
        <dbReference type="SAM" id="MobiDB-lite"/>
    </source>
</evidence>
<dbReference type="PANTHER" id="PTHR46972">
    <property type="entry name" value="MONOOXYGENASE ASQM-RELATED"/>
    <property type="match status" value="1"/>
</dbReference>
<evidence type="ECO:0000256" key="4">
    <source>
        <dbReference type="ARBA" id="ARBA00023033"/>
    </source>
</evidence>
<feature type="compositionally biased region" description="Low complexity" evidence="5">
    <location>
        <begin position="27"/>
        <end position="36"/>
    </location>
</feature>
<organism evidence="6 7">
    <name type="scientific">Streptomyces griseoaurantiacus</name>
    <dbReference type="NCBI Taxonomy" id="68213"/>
    <lineage>
        <taxon>Bacteria</taxon>
        <taxon>Bacillati</taxon>
        <taxon>Actinomycetota</taxon>
        <taxon>Actinomycetes</taxon>
        <taxon>Kitasatosporales</taxon>
        <taxon>Streptomycetaceae</taxon>
        <taxon>Streptomyces</taxon>
        <taxon>Streptomyces aurantiacus group</taxon>
    </lineage>
</organism>
<evidence type="ECO:0000256" key="2">
    <source>
        <dbReference type="ARBA" id="ARBA00022827"/>
    </source>
</evidence>
<keyword evidence="7" id="KW-1185">Reference proteome</keyword>
<feature type="region of interest" description="Disordered" evidence="5">
    <location>
        <begin position="1"/>
        <end position="41"/>
    </location>
</feature>
<keyword evidence="4" id="KW-0503">Monooxygenase</keyword>
<evidence type="ECO:0000313" key="6">
    <source>
        <dbReference type="EMBL" id="WUR36138.1"/>
    </source>
</evidence>
<name>A0ABZ1UY63_9ACTN</name>
<keyword evidence="3" id="KW-0560">Oxidoreductase</keyword>
<proteinExistence type="predicted"/>
<evidence type="ECO:0000256" key="1">
    <source>
        <dbReference type="ARBA" id="ARBA00022630"/>
    </source>
</evidence>
<dbReference type="Gene3D" id="3.50.50.60">
    <property type="entry name" value="FAD/NAD(P)-binding domain"/>
    <property type="match status" value="1"/>
</dbReference>
<sequence length="153" mass="16039">MWSPPEAPSSVREARGLGAEGARSRVRPAVSSASPRHTGVTAVETSLDDIDTRHPGPARLIGDGSVAVYGVNRGIVAQRNGGGHVKGYAPFRAPLDRPAHPDQADGEAVRASLLPLFEGWASPVLDLLRQTPPSPAAPCTSSRRRTPGPMLRG</sequence>
<dbReference type="PANTHER" id="PTHR46972:SF1">
    <property type="entry name" value="FAD DEPENDENT OXIDOREDUCTASE DOMAIN-CONTAINING PROTEIN"/>
    <property type="match status" value="1"/>
</dbReference>
<accession>A0ABZ1UY63</accession>